<organism evidence="2 3">
    <name type="scientific">Silvimonas amylolytica</name>
    <dbReference type="NCBI Taxonomy" id="449663"/>
    <lineage>
        <taxon>Bacteria</taxon>
        <taxon>Pseudomonadati</taxon>
        <taxon>Pseudomonadota</taxon>
        <taxon>Betaproteobacteria</taxon>
        <taxon>Neisseriales</taxon>
        <taxon>Chitinibacteraceae</taxon>
        <taxon>Silvimonas</taxon>
    </lineage>
</organism>
<evidence type="ECO:0000313" key="2">
    <source>
        <dbReference type="EMBL" id="GGP24617.1"/>
    </source>
</evidence>
<feature type="region of interest" description="Disordered" evidence="1">
    <location>
        <begin position="1"/>
        <end position="60"/>
    </location>
</feature>
<name>A0ABQ2PGR0_9NEIS</name>
<reference evidence="3" key="1">
    <citation type="journal article" date="2019" name="Int. J. Syst. Evol. Microbiol.">
        <title>The Global Catalogue of Microorganisms (GCM) 10K type strain sequencing project: providing services to taxonomists for standard genome sequencing and annotation.</title>
        <authorList>
            <consortium name="The Broad Institute Genomics Platform"/>
            <consortium name="The Broad Institute Genome Sequencing Center for Infectious Disease"/>
            <person name="Wu L."/>
            <person name="Ma J."/>
        </authorList>
    </citation>
    <scope>NUCLEOTIDE SEQUENCE [LARGE SCALE GENOMIC DNA]</scope>
    <source>
        <strain evidence="3">CGMCC 1.8860</strain>
    </source>
</reference>
<dbReference type="Proteomes" id="UP000621859">
    <property type="component" value="Unassembled WGS sequence"/>
</dbReference>
<accession>A0ABQ2PGR0</accession>
<evidence type="ECO:0000256" key="1">
    <source>
        <dbReference type="SAM" id="MobiDB-lite"/>
    </source>
</evidence>
<proteinExistence type="predicted"/>
<evidence type="ECO:0000313" key="3">
    <source>
        <dbReference type="Proteomes" id="UP000621859"/>
    </source>
</evidence>
<comment type="caution">
    <text evidence="2">The sequence shown here is derived from an EMBL/GenBank/DDBJ whole genome shotgun (WGS) entry which is preliminary data.</text>
</comment>
<dbReference type="EMBL" id="BMLY01000001">
    <property type="protein sequence ID" value="GGP24617.1"/>
    <property type="molecule type" value="Genomic_DNA"/>
</dbReference>
<sequence>MVQKPDREAEELDYPDQRAARKQQQLLDAARRQHGQPEHEGEAADPQPKREEGPQGLPRP</sequence>
<feature type="compositionally biased region" description="Basic and acidic residues" evidence="1">
    <location>
        <begin position="29"/>
        <end position="53"/>
    </location>
</feature>
<dbReference type="RefSeq" id="WP_188688246.1">
    <property type="nucleotide sequence ID" value="NZ_BMLY01000001.1"/>
</dbReference>
<gene>
    <name evidence="2" type="ORF">GCM10010971_04360</name>
</gene>
<keyword evidence="3" id="KW-1185">Reference proteome</keyword>
<protein>
    <submittedName>
        <fullName evidence="2">Uncharacterized protein</fullName>
    </submittedName>
</protein>